<keyword evidence="2" id="KW-1003">Cell membrane</keyword>
<feature type="domain" description="Guanylate cyclase" evidence="5">
    <location>
        <begin position="265"/>
        <end position="394"/>
    </location>
</feature>
<dbReference type="SUPFAM" id="SSF55073">
    <property type="entry name" value="Nucleotide cyclase"/>
    <property type="match status" value="1"/>
</dbReference>
<dbReference type="InterPro" id="IPR029787">
    <property type="entry name" value="Nucleotide_cyclase"/>
</dbReference>
<dbReference type="InterPro" id="IPR001054">
    <property type="entry name" value="A/G_cyclase"/>
</dbReference>
<evidence type="ECO:0000256" key="4">
    <source>
        <dbReference type="SAM" id="Phobius"/>
    </source>
</evidence>
<dbReference type="OrthoDB" id="341967at2"/>
<dbReference type="AlphaFoldDB" id="A0A3P1C191"/>
<dbReference type="GO" id="GO:0006171">
    <property type="term" value="P:cAMP biosynthetic process"/>
    <property type="evidence" value="ECO:0007669"/>
    <property type="project" value="TreeGrafter"/>
</dbReference>
<dbReference type="Pfam" id="PF00211">
    <property type="entry name" value="Guanylate_cyc"/>
    <property type="match status" value="1"/>
</dbReference>
<comment type="caution">
    <text evidence="6">The sequence shown here is derived from an EMBL/GenBank/DDBJ whole genome shotgun (WGS) entry which is preliminary data.</text>
</comment>
<dbReference type="GO" id="GO:0004016">
    <property type="term" value="F:adenylate cyclase activity"/>
    <property type="evidence" value="ECO:0007669"/>
    <property type="project" value="UniProtKB-ARBA"/>
</dbReference>
<dbReference type="CDD" id="cd07302">
    <property type="entry name" value="CHD"/>
    <property type="match status" value="1"/>
</dbReference>
<keyword evidence="3 4" id="KW-0472">Membrane</keyword>
<evidence type="ECO:0000259" key="5">
    <source>
        <dbReference type="PROSITE" id="PS50125"/>
    </source>
</evidence>
<evidence type="ECO:0000313" key="7">
    <source>
        <dbReference type="Proteomes" id="UP000271925"/>
    </source>
</evidence>
<organism evidence="6 7">
    <name type="scientific">Larkinella rosea</name>
    <dbReference type="NCBI Taxonomy" id="2025312"/>
    <lineage>
        <taxon>Bacteria</taxon>
        <taxon>Pseudomonadati</taxon>
        <taxon>Bacteroidota</taxon>
        <taxon>Cytophagia</taxon>
        <taxon>Cytophagales</taxon>
        <taxon>Spirosomataceae</taxon>
        <taxon>Larkinella</taxon>
    </lineage>
</organism>
<protein>
    <submittedName>
        <fullName evidence="6">Adenylate/guanylate cyclase domain-containing protein</fullName>
    </submittedName>
</protein>
<dbReference type="PANTHER" id="PTHR43081">
    <property type="entry name" value="ADENYLATE CYCLASE, TERMINAL-DIFFERENTIATION SPECIFIC-RELATED"/>
    <property type="match status" value="1"/>
</dbReference>
<feature type="transmembrane region" description="Helical" evidence="4">
    <location>
        <begin position="128"/>
        <end position="147"/>
    </location>
</feature>
<evidence type="ECO:0000256" key="2">
    <source>
        <dbReference type="ARBA" id="ARBA00022475"/>
    </source>
</evidence>
<dbReference type="Proteomes" id="UP000271925">
    <property type="component" value="Unassembled WGS sequence"/>
</dbReference>
<dbReference type="GO" id="GO:0035556">
    <property type="term" value="P:intracellular signal transduction"/>
    <property type="evidence" value="ECO:0007669"/>
    <property type="project" value="InterPro"/>
</dbReference>
<dbReference type="PROSITE" id="PS50125">
    <property type="entry name" value="GUANYLATE_CYCLASE_2"/>
    <property type="match status" value="1"/>
</dbReference>
<proteinExistence type="predicted"/>
<dbReference type="RefSeq" id="WP_124871611.1">
    <property type="nucleotide sequence ID" value="NZ_RQJO01000007.1"/>
</dbReference>
<dbReference type="InterPro" id="IPR050697">
    <property type="entry name" value="Adenylyl/Guanylyl_Cyclase_3/4"/>
</dbReference>
<feature type="transmembrane region" description="Helical" evidence="4">
    <location>
        <begin position="154"/>
        <end position="176"/>
    </location>
</feature>
<dbReference type="PANTHER" id="PTHR43081:SF17">
    <property type="entry name" value="BLL5647 PROTEIN"/>
    <property type="match status" value="1"/>
</dbReference>
<reference evidence="6 7" key="1">
    <citation type="submission" date="2018-11" db="EMBL/GenBank/DDBJ databases">
        <authorList>
            <person name="Zhou Z."/>
            <person name="Wang G."/>
        </authorList>
    </citation>
    <scope>NUCLEOTIDE SEQUENCE [LARGE SCALE GENOMIC DNA]</scope>
    <source>
        <strain evidence="6 7">KCTC52004</strain>
    </source>
</reference>
<keyword evidence="4" id="KW-0812">Transmembrane</keyword>
<evidence type="ECO:0000313" key="6">
    <source>
        <dbReference type="EMBL" id="RRB07165.1"/>
    </source>
</evidence>
<accession>A0A3P1C191</accession>
<feature type="transmembrane region" description="Helical" evidence="4">
    <location>
        <begin position="188"/>
        <end position="213"/>
    </location>
</feature>
<dbReference type="EMBL" id="RQJO01000007">
    <property type="protein sequence ID" value="RRB07165.1"/>
    <property type="molecule type" value="Genomic_DNA"/>
</dbReference>
<comment type="subcellular location">
    <subcellularLocation>
        <location evidence="1">Cell membrane</location>
        <topology evidence="1">Multi-pass membrane protein</topology>
    </subcellularLocation>
</comment>
<keyword evidence="4" id="KW-1133">Transmembrane helix</keyword>
<feature type="transmembrane region" description="Helical" evidence="4">
    <location>
        <begin position="67"/>
        <end position="84"/>
    </location>
</feature>
<keyword evidence="7" id="KW-1185">Reference proteome</keyword>
<dbReference type="Gene3D" id="3.30.70.1230">
    <property type="entry name" value="Nucleotide cyclase"/>
    <property type="match status" value="1"/>
</dbReference>
<sequence>MTFIYHKREKTEMTPYYNLTFSQENLRREKQRAGLLAIVFIVGLTLAFFFSAYLPIMVFPQQAKQEIMRIVFIFLAFMAVYELNIWNMLRIWAQRGMKMPQITKYLNATFEITALALLMYLLSDKFDHPILVMLSPFATMFYFFIILSTLRLNFWISFYTGLIAGIEFFLLSLYLLEEPSSLVNSINLYLTTSFAYAIKAVIFVLCGICAGYVSRQIQKSIQSSIERNETQNQLITFFGQQVSPEIADLIIKEKGMLKSQHMKVSVLFLDIRNFTKYADKHTADDVVAYQNSFFRIIVDVVNRHGGIVNQFLGDGCMVTFGAPVPLENPAENAVKAGLEIIAEIQQAVYENRIIPTSVGIGVHVGDAVIGNIGTETRQQFSITGNVVILAARIEQFNKAYGTNMLVSQDVINELTESPALTELLGVVDVKGMEEGVELYKLS</sequence>
<evidence type="ECO:0000256" key="1">
    <source>
        <dbReference type="ARBA" id="ARBA00004651"/>
    </source>
</evidence>
<gene>
    <name evidence="6" type="ORF">EHT25_05125</name>
</gene>
<dbReference type="GO" id="GO:0005886">
    <property type="term" value="C:plasma membrane"/>
    <property type="evidence" value="ECO:0007669"/>
    <property type="project" value="UniProtKB-SubCell"/>
</dbReference>
<evidence type="ECO:0000256" key="3">
    <source>
        <dbReference type="ARBA" id="ARBA00023136"/>
    </source>
</evidence>
<dbReference type="SMART" id="SM00044">
    <property type="entry name" value="CYCc"/>
    <property type="match status" value="1"/>
</dbReference>
<name>A0A3P1C191_9BACT</name>
<feature type="transmembrane region" description="Helical" evidence="4">
    <location>
        <begin position="33"/>
        <end position="55"/>
    </location>
</feature>
<feature type="transmembrane region" description="Helical" evidence="4">
    <location>
        <begin position="105"/>
        <end position="122"/>
    </location>
</feature>